<dbReference type="Pfam" id="PF03840">
    <property type="entry name" value="SecG"/>
    <property type="match status" value="1"/>
</dbReference>
<comment type="caution">
    <text evidence="11">Lacks conserved residue(s) required for the propagation of feature annotation.</text>
</comment>
<keyword evidence="14" id="KW-1185">Reference proteome</keyword>
<gene>
    <name evidence="13" type="primary">secG</name>
    <name evidence="13" type="ORF">Thiowin_01865</name>
</gene>
<dbReference type="RefSeq" id="WP_328987416.1">
    <property type="nucleotide sequence ID" value="NZ_CP121472.1"/>
</dbReference>
<evidence type="ECO:0000256" key="4">
    <source>
        <dbReference type="ARBA" id="ARBA00022448"/>
    </source>
</evidence>
<keyword evidence="10 11" id="KW-0472">Membrane</keyword>
<name>A0ABZ0SA01_9GAMM</name>
<feature type="transmembrane region" description="Helical" evidence="11">
    <location>
        <begin position="56"/>
        <end position="74"/>
    </location>
</feature>
<evidence type="ECO:0000256" key="2">
    <source>
        <dbReference type="ARBA" id="ARBA00008445"/>
    </source>
</evidence>
<dbReference type="PANTHER" id="PTHR34182">
    <property type="entry name" value="PROTEIN-EXPORT MEMBRANE PROTEIN SECG"/>
    <property type="match status" value="1"/>
</dbReference>
<protein>
    <recommendedName>
        <fullName evidence="3 11">Protein-export membrane protein SecG</fullName>
    </recommendedName>
</protein>
<keyword evidence="4 11" id="KW-0813">Transport</keyword>
<evidence type="ECO:0000256" key="3">
    <source>
        <dbReference type="ARBA" id="ARBA00017876"/>
    </source>
</evidence>
<keyword evidence="6 11" id="KW-0812">Transmembrane</keyword>
<evidence type="ECO:0000256" key="12">
    <source>
        <dbReference type="SAM" id="MobiDB-lite"/>
    </source>
</evidence>
<evidence type="ECO:0000256" key="5">
    <source>
        <dbReference type="ARBA" id="ARBA00022475"/>
    </source>
</evidence>
<evidence type="ECO:0000256" key="9">
    <source>
        <dbReference type="ARBA" id="ARBA00023010"/>
    </source>
</evidence>
<dbReference type="PRINTS" id="PR01651">
    <property type="entry name" value="SECGEXPORT"/>
</dbReference>
<dbReference type="PANTHER" id="PTHR34182:SF1">
    <property type="entry name" value="PROTEIN-EXPORT MEMBRANE PROTEIN SECG"/>
    <property type="match status" value="1"/>
</dbReference>
<dbReference type="EMBL" id="CP121472">
    <property type="protein sequence ID" value="WPL16886.1"/>
    <property type="molecule type" value="Genomic_DNA"/>
</dbReference>
<evidence type="ECO:0000256" key="11">
    <source>
        <dbReference type="RuleBase" id="RU365087"/>
    </source>
</evidence>
<comment type="function">
    <text evidence="11">Involved in protein export. Participates in an early event of protein translocation.</text>
</comment>
<feature type="compositionally biased region" description="Acidic residues" evidence="12">
    <location>
        <begin position="118"/>
        <end position="132"/>
    </location>
</feature>
<evidence type="ECO:0000256" key="1">
    <source>
        <dbReference type="ARBA" id="ARBA00004651"/>
    </source>
</evidence>
<organism evidence="13 14">
    <name type="scientific">Thiorhodovibrio winogradskyi</name>
    <dbReference type="NCBI Taxonomy" id="77007"/>
    <lineage>
        <taxon>Bacteria</taxon>
        <taxon>Pseudomonadati</taxon>
        <taxon>Pseudomonadota</taxon>
        <taxon>Gammaproteobacteria</taxon>
        <taxon>Chromatiales</taxon>
        <taxon>Chromatiaceae</taxon>
        <taxon>Thiorhodovibrio</taxon>
    </lineage>
</organism>
<accession>A0ABZ0SA01</accession>
<dbReference type="NCBIfam" id="TIGR00810">
    <property type="entry name" value="secG"/>
    <property type="match status" value="1"/>
</dbReference>
<evidence type="ECO:0000313" key="14">
    <source>
        <dbReference type="Proteomes" id="UP001432180"/>
    </source>
</evidence>
<dbReference type="Proteomes" id="UP001432180">
    <property type="component" value="Chromosome"/>
</dbReference>
<proteinExistence type="inferred from homology"/>
<keyword evidence="5 11" id="KW-1003">Cell membrane</keyword>
<feature type="region of interest" description="Disordered" evidence="12">
    <location>
        <begin position="95"/>
        <end position="170"/>
    </location>
</feature>
<evidence type="ECO:0000256" key="6">
    <source>
        <dbReference type="ARBA" id="ARBA00022692"/>
    </source>
</evidence>
<evidence type="ECO:0000256" key="8">
    <source>
        <dbReference type="ARBA" id="ARBA00022989"/>
    </source>
</evidence>
<sequence length="170" mass="17390">MQTILTIVHLLLAIGLIALVLIQHGKGADAGAAFGSGASATVFGAQGSGNFLSRSTAILATAFFLTSIALAYYATKVGEPAGLMDDLPLSDAKQIESALPRVNESAEGQSAQAPSTDDFPDVEMDDLPDVEVPDAGANTQTSDSDLPSAHSDADLDDETQGDTGVPEGDR</sequence>
<dbReference type="InterPro" id="IPR004692">
    <property type="entry name" value="SecG"/>
</dbReference>
<comment type="subcellular location">
    <subcellularLocation>
        <location evidence="1 11">Cell membrane</location>
        <topology evidence="1 11">Multi-pass membrane protein</topology>
    </subcellularLocation>
</comment>
<evidence type="ECO:0000256" key="7">
    <source>
        <dbReference type="ARBA" id="ARBA00022927"/>
    </source>
</evidence>
<evidence type="ECO:0000256" key="10">
    <source>
        <dbReference type="ARBA" id="ARBA00023136"/>
    </source>
</evidence>
<keyword evidence="8 11" id="KW-1133">Transmembrane helix</keyword>
<evidence type="ECO:0000313" key="13">
    <source>
        <dbReference type="EMBL" id="WPL16886.1"/>
    </source>
</evidence>
<feature type="compositionally biased region" description="Polar residues" evidence="12">
    <location>
        <begin position="106"/>
        <end position="115"/>
    </location>
</feature>
<keyword evidence="7 11" id="KW-0653">Protein transport</keyword>
<reference evidence="13 14" key="1">
    <citation type="journal article" date="2023" name="Microorganisms">
        <title>Thiorhodovibrio frisius and Trv. litoralis spp. nov., Two Novel Members from a Clade of Fastidious Purple Sulfur Bacteria That Exhibit Unique Red-Shifted Light-Harvesting Capabilities.</title>
        <authorList>
            <person name="Methner A."/>
            <person name="Kuzyk S.B."/>
            <person name="Petersen J."/>
            <person name="Bauer S."/>
            <person name="Brinkmann H."/>
            <person name="Sichau K."/>
            <person name="Wanner G."/>
            <person name="Wolf J."/>
            <person name="Neumann-Schaal M."/>
            <person name="Henke P."/>
            <person name="Tank M."/>
            <person name="Sproer C."/>
            <person name="Bunk B."/>
            <person name="Overmann J."/>
        </authorList>
    </citation>
    <scope>NUCLEOTIDE SEQUENCE [LARGE SCALE GENOMIC DNA]</scope>
    <source>
        <strain evidence="13 14">DSM 6702</strain>
    </source>
</reference>
<comment type="similarity">
    <text evidence="2 11">Belongs to the SecG family.</text>
</comment>
<keyword evidence="9 11" id="KW-0811">Translocation</keyword>